<dbReference type="InterPro" id="IPR030656">
    <property type="entry name" value="ALAD_AS"/>
</dbReference>
<proteinExistence type="inferred from homology"/>
<evidence type="ECO:0000256" key="5">
    <source>
        <dbReference type="ARBA" id="ARBA00020771"/>
    </source>
</evidence>
<comment type="cofactor">
    <cofactor evidence="1">
        <name>Zn(2+)</name>
        <dbReference type="ChEBI" id="CHEBI:29105"/>
    </cofactor>
</comment>
<dbReference type="Proteomes" id="UP001258017">
    <property type="component" value="Unassembled WGS sequence"/>
</dbReference>
<dbReference type="FunFam" id="3.20.20.70:FF:000048">
    <property type="entry name" value="Delta-aminolevulinic acid dehydratase"/>
    <property type="match status" value="1"/>
</dbReference>
<dbReference type="GO" id="GO:0005829">
    <property type="term" value="C:cytosol"/>
    <property type="evidence" value="ECO:0007669"/>
    <property type="project" value="TreeGrafter"/>
</dbReference>
<dbReference type="InterPro" id="IPR001731">
    <property type="entry name" value="ALAD"/>
</dbReference>
<evidence type="ECO:0000256" key="4">
    <source>
        <dbReference type="ARBA" id="ARBA00012053"/>
    </source>
</evidence>
<evidence type="ECO:0000256" key="9">
    <source>
        <dbReference type="ARBA" id="ARBA00023239"/>
    </source>
</evidence>
<gene>
    <name evidence="17" type="ORF">KPH14_010866</name>
</gene>
<comment type="catalytic activity">
    <reaction evidence="13 15">
        <text>2 5-aminolevulinate = porphobilinogen + 2 H2O + H(+)</text>
        <dbReference type="Rhea" id="RHEA:24064"/>
        <dbReference type="ChEBI" id="CHEBI:15377"/>
        <dbReference type="ChEBI" id="CHEBI:15378"/>
        <dbReference type="ChEBI" id="CHEBI:58126"/>
        <dbReference type="ChEBI" id="CHEBI:356416"/>
        <dbReference type="EC" id="4.2.1.24"/>
    </reaction>
</comment>
<comment type="subunit">
    <text evidence="12">Homooctamer; active form. Homohexamer; low activity form.</text>
</comment>
<name>A0AAD9RH06_9HYME</name>
<evidence type="ECO:0000256" key="16">
    <source>
        <dbReference type="RuleBase" id="RU004161"/>
    </source>
</evidence>
<evidence type="ECO:0000313" key="17">
    <source>
        <dbReference type="EMBL" id="KAK2579570.1"/>
    </source>
</evidence>
<dbReference type="EMBL" id="JAIFRP010000084">
    <property type="protein sequence ID" value="KAK2579570.1"/>
    <property type="molecule type" value="Genomic_DNA"/>
</dbReference>
<keyword evidence="18" id="KW-1185">Reference proteome</keyword>
<dbReference type="SMART" id="SM01004">
    <property type="entry name" value="ALAD"/>
    <property type="match status" value="1"/>
</dbReference>
<evidence type="ECO:0000313" key="18">
    <source>
        <dbReference type="Proteomes" id="UP001258017"/>
    </source>
</evidence>
<dbReference type="GO" id="GO:0004655">
    <property type="term" value="F:porphobilinogen synthase activity"/>
    <property type="evidence" value="ECO:0007669"/>
    <property type="project" value="UniProtKB-EC"/>
</dbReference>
<evidence type="ECO:0000256" key="10">
    <source>
        <dbReference type="ARBA" id="ARBA00023244"/>
    </source>
</evidence>
<evidence type="ECO:0000256" key="15">
    <source>
        <dbReference type="RuleBase" id="RU000515"/>
    </source>
</evidence>
<keyword evidence="8" id="KW-0350">Heme biosynthesis</keyword>
<dbReference type="AlphaFoldDB" id="A0AAD9RH06"/>
<dbReference type="PRINTS" id="PR00144">
    <property type="entry name" value="DALDHYDRTASE"/>
</dbReference>
<comment type="function">
    <text evidence="11">Catalyzes an early step in the biosynthesis of tetrapyrroles. Binds two molecules of 5-aminolevulinate per subunit, each at a distinct site, and catalyzes their condensation to form porphobilinogen.</text>
</comment>
<feature type="active site" description="Schiff-base intermediate with substrate" evidence="14">
    <location>
        <position position="202"/>
    </location>
</feature>
<dbReference type="NCBIfam" id="NF006762">
    <property type="entry name" value="PRK09283.1"/>
    <property type="match status" value="1"/>
</dbReference>
<dbReference type="EC" id="4.2.1.24" evidence="4 15"/>
<keyword evidence="6" id="KW-0479">Metal-binding</keyword>
<evidence type="ECO:0000256" key="13">
    <source>
        <dbReference type="ARBA" id="ARBA00047651"/>
    </source>
</evidence>
<dbReference type="PANTHER" id="PTHR11458:SF0">
    <property type="entry name" value="DELTA-AMINOLEVULINIC ACID DEHYDRATASE"/>
    <property type="match status" value="1"/>
</dbReference>
<dbReference type="GO" id="GO:0008270">
    <property type="term" value="F:zinc ion binding"/>
    <property type="evidence" value="ECO:0007669"/>
    <property type="project" value="TreeGrafter"/>
</dbReference>
<comment type="similarity">
    <text evidence="3 16">Belongs to the ALAD family.</text>
</comment>
<dbReference type="PANTHER" id="PTHR11458">
    <property type="entry name" value="DELTA-AMINOLEVULINIC ACID DEHYDRATASE"/>
    <property type="match status" value="1"/>
</dbReference>
<comment type="pathway">
    <text evidence="2">Porphyrin-containing compound metabolism; protoporphyrin-IX biosynthesis; coproporphyrinogen-III from 5-aminolevulinate: step 1/4.</text>
</comment>
<keyword evidence="10 15" id="KW-0627">Porphyrin biosynthesis</keyword>
<dbReference type="PIRSF" id="PIRSF001415">
    <property type="entry name" value="Porphbilin_synth"/>
    <property type="match status" value="1"/>
</dbReference>
<dbReference type="SUPFAM" id="SSF51569">
    <property type="entry name" value="Aldolase"/>
    <property type="match status" value="1"/>
</dbReference>
<organism evidence="17 18">
    <name type="scientific">Odynerus spinipes</name>
    <dbReference type="NCBI Taxonomy" id="1348599"/>
    <lineage>
        <taxon>Eukaryota</taxon>
        <taxon>Metazoa</taxon>
        <taxon>Ecdysozoa</taxon>
        <taxon>Arthropoda</taxon>
        <taxon>Hexapoda</taxon>
        <taxon>Insecta</taxon>
        <taxon>Pterygota</taxon>
        <taxon>Neoptera</taxon>
        <taxon>Endopterygota</taxon>
        <taxon>Hymenoptera</taxon>
        <taxon>Apocrita</taxon>
        <taxon>Aculeata</taxon>
        <taxon>Vespoidea</taxon>
        <taxon>Vespidae</taxon>
        <taxon>Eumeninae</taxon>
        <taxon>Odynerus</taxon>
    </lineage>
</organism>
<reference evidence="17" key="1">
    <citation type="submission" date="2021-08" db="EMBL/GenBank/DDBJ databases">
        <authorList>
            <person name="Misof B."/>
            <person name="Oliver O."/>
            <person name="Podsiadlowski L."/>
            <person name="Donath A."/>
            <person name="Peters R."/>
            <person name="Mayer C."/>
            <person name="Rust J."/>
            <person name="Gunkel S."/>
            <person name="Lesny P."/>
            <person name="Martin S."/>
            <person name="Oeyen J.P."/>
            <person name="Petersen M."/>
            <person name="Panagiotis P."/>
            <person name="Wilbrandt J."/>
            <person name="Tanja T."/>
        </authorList>
    </citation>
    <scope>NUCLEOTIDE SEQUENCE</scope>
    <source>
        <strain evidence="17">GBR_01_08_01A</strain>
        <tissue evidence="17">Thorax + abdomen</tissue>
    </source>
</reference>
<sequence length="316" mass="34580">MTEVPAKHTLHSGIFHPVLRLWQSPNVEITVNNLMYPIFVSDNENDKEPIGSMPGVYRYGIDRLYEMLQPLISKGLQSILLFGVSMHLRKDDVASNADSEENPIIKAVPLIRRWFPNLLIACDICLCPYTIHGHCGILNNDGTINNDASIKRIAEVAVAYAKAGAQIVAPSDMMDGRVGAIKKQLVKVGLANKVAVLSYAVKFASGFYGPFRDASQSAPKFGDRKSYQLPPGSNGLAARAAARDVAEGADMLMVKPGLPYLDVVRYTKDAHPAYPMFVYQVSGEYAMLYHGAKNGAINLENVLNEVLLSMRRAGAD</sequence>
<evidence type="ECO:0000256" key="3">
    <source>
        <dbReference type="ARBA" id="ARBA00008055"/>
    </source>
</evidence>
<reference evidence="17" key="2">
    <citation type="journal article" date="2023" name="Commun. Biol.">
        <title>Intrasexual cuticular hydrocarbon dimorphism in a wasp sheds light on hydrocarbon biosynthesis genes in Hymenoptera.</title>
        <authorList>
            <person name="Moris V.C."/>
            <person name="Podsiadlowski L."/>
            <person name="Martin S."/>
            <person name="Oeyen J.P."/>
            <person name="Donath A."/>
            <person name="Petersen M."/>
            <person name="Wilbrandt J."/>
            <person name="Misof B."/>
            <person name="Liedtke D."/>
            <person name="Thamm M."/>
            <person name="Scheiner R."/>
            <person name="Schmitt T."/>
            <person name="Niehuis O."/>
        </authorList>
    </citation>
    <scope>NUCLEOTIDE SEQUENCE</scope>
    <source>
        <strain evidence="17">GBR_01_08_01A</strain>
    </source>
</reference>
<dbReference type="Pfam" id="PF00490">
    <property type="entry name" value="ALAD"/>
    <property type="match status" value="1"/>
</dbReference>
<evidence type="ECO:0000256" key="6">
    <source>
        <dbReference type="ARBA" id="ARBA00022723"/>
    </source>
</evidence>
<comment type="caution">
    <text evidence="17">The sequence shown here is derived from an EMBL/GenBank/DDBJ whole genome shotgun (WGS) entry which is preliminary data.</text>
</comment>
<evidence type="ECO:0000256" key="2">
    <source>
        <dbReference type="ARBA" id="ARBA00004694"/>
    </source>
</evidence>
<evidence type="ECO:0000256" key="11">
    <source>
        <dbReference type="ARBA" id="ARBA00025628"/>
    </source>
</evidence>
<evidence type="ECO:0000256" key="8">
    <source>
        <dbReference type="ARBA" id="ARBA00023133"/>
    </source>
</evidence>
<protein>
    <recommendedName>
        <fullName evidence="5 15">Delta-aminolevulinic acid dehydratase</fullName>
        <ecNumber evidence="4 15">4.2.1.24</ecNumber>
    </recommendedName>
</protein>
<dbReference type="PROSITE" id="PS00169">
    <property type="entry name" value="D_ALA_DEHYDRATASE"/>
    <property type="match status" value="1"/>
</dbReference>
<keyword evidence="7" id="KW-0862">Zinc</keyword>
<evidence type="ECO:0000256" key="7">
    <source>
        <dbReference type="ARBA" id="ARBA00022833"/>
    </source>
</evidence>
<evidence type="ECO:0000256" key="12">
    <source>
        <dbReference type="ARBA" id="ARBA00025861"/>
    </source>
</evidence>
<evidence type="ECO:0000256" key="14">
    <source>
        <dbReference type="PIRSR" id="PIRSR001415-1"/>
    </source>
</evidence>
<feature type="non-terminal residue" evidence="17">
    <location>
        <position position="1"/>
    </location>
</feature>
<dbReference type="InterPro" id="IPR013785">
    <property type="entry name" value="Aldolase_TIM"/>
</dbReference>
<dbReference type="GO" id="GO:0006783">
    <property type="term" value="P:heme biosynthetic process"/>
    <property type="evidence" value="ECO:0007669"/>
    <property type="project" value="UniProtKB-KW"/>
</dbReference>
<keyword evidence="9 15" id="KW-0456">Lyase</keyword>
<dbReference type="Gene3D" id="3.20.20.70">
    <property type="entry name" value="Aldolase class I"/>
    <property type="match status" value="1"/>
</dbReference>
<accession>A0AAD9RH06</accession>
<evidence type="ECO:0000256" key="1">
    <source>
        <dbReference type="ARBA" id="ARBA00001947"/>
    </source>
</evidence>
<feature type="active site" description="Schiff-base intermediate with substrate" evidence="14">
    <location>
        <position position="255"/>
    </location>
</feature>